<comment type="caution">
    <text evidence="1">The sequence shown here is derived from an EMBL/GenBank/DDBJ whole genome shotgun (WGS) entry which is preliminary data.</text>
</comment>
<dbReference type="Proteomes" id="UP001377168">
    <property type="component" value="Unassembled WGS sequence"/>
</dbReference>
<protein>
    <submittedName>
        <fullName evidence="1">Uncharacterized protein</fullName>
    </submittedName>
</protein>
<evidence type="ECO:0000313" key="2">
    <source>
        <dbReference type="Proteomes" id="UP001377168"/>
    </source>
</evidence>
<evidence type="ECO:0000313" key="1">
    <source>
        <dbReference type="EMBL" id="MEJ8635553.1"/>
    </source>
</evidence>
<gene>
    <name evidence="1" type="ORF">WKI67_19430</name>
</gene>
<keyword evidence="2" id="KW-1185">Reference proteome</keyword>
<accession>A0ACC6PVQ6</accession>
<organism evidence="1 2">
    <name type="scientific">Streptomyces achmelvichensis</name>
    <dbReference type="NCBI Taxonomy" id="3134111"/>
    <lineage>
        <taxon>Bacteria</taxon>
        <taxon>Bacillati</taxon>
        <taxon>Actinomycetota</taxon>
        <taxon>Actinomycetes</taxon>
        <taxon>Kitasatosporales</taxon>
        <taxon>Streptomycetaceae</taxon>
        <taxon>Streptomyces</taxon>
    </lineage>
</organism>
<reference evidence="1" key="1">
    <citation type="submission" date="2024-03" db="EMBL/GenBank/DDBJ databases">
        <title>Novel Streptomyces species of biotechnological and ecological value are a feature of Machair soil.</title>
        <authorList>
            <person name="Prole J.R."/>
            <person name="Goodfellow M."/>
            <person name="Allenby N."/>
            <person name="Ward A.C."/>
        </authorList>
    </citation>
    <scope>NUCLEOTIDE SEQUENCE</scope>
    <source>
        <strain evidence="1">MS2.AVA.5</strain>
    </source>
</reference>
<sequence length="42" mass="4604">MSRWLAAPLDQELAAARLCAAHQACPYSHATRDKIDLPIVLS</sequence>
<proteinExistence type="predicted"/>
<dbReference type="EMBL" id="JBBKAJ010000022">
    <property type="protein sequence ID" value="MEJ8635553.1"/>
    <property type="molecule type" value="Genomic_DNA"/>
</dbReference>
<name>A0ACC6PVQ6_9ACTN</name>